<accession>A0AAV9LX25</accession>
<reference evidence="2 3" key="1">
    <citation type="submission" date="2023-10" db="EMBL/GenBank/DDBJ databases">
        <title>Genome-Wide Identification Analysis in wild type Solanum Pinnatisectum Reveals Some Genes Defensing Phytophthora Infestans.</title>
        <authorList>
            <person name="Sun C."/>
        </authorList>
    </citation>
    <scope>NUCLEOTIDE SEQUENCE [LARGE SCALE GENOMIC DNA]</scope>
    <source>
        <strain evidence="2">LQN</strain>
        <tissue evidence="2">Leaf</tissue>
    </source>
</reference>
<protein>
    <submittedName>
        <fullName evidence="2">Uncharacterized protein</fullName>
    </submittedName>
</protein>
<proteinExistence type="predicted"/>
<comment type="caution">
    <text evidence="2">The sequence shown here is derived from an EMBL/GenBank/DDBJ whole genome shotgun (WGS) entry which is preliminary data.</text>
</comment>
<keyword evidence="3" id="KW-1185">Reference proteome</keyword>
<dbReference type="Proteomes" id="UP001311915">
    <property type="component" value="Unassembled WGS sequence"/>
</dbReference>
<gene>
    <name evidence="2" type="ORF">R3W88_023289</name>
</gene>
<feature type="coiled-coil region" evidence="1">
    <location>
        <begin position="70"/>
        <end position="136"/>
    </location>
</feature>
<keyword evidence="1" id="KW-0175">Coiled coil</keyword>
<evidence type="ECO:0000313" key="2">
    <source>
        <dbReference type="EMBL" id="KAK4730301.1"/>
    </source>
</evidence>
<dbReference type="AlphaFoldDB" id="A0AAV9LX25"/>
<sequence>MVPRTEKRTVASTVDLFLMEKLDKLEEINLPAIMLEHMHRGHTRGRSQVADVLEQQATLKREVTDLTRILSDKEVEITRLKSELQKVVSRGPGTTEGHEQVLKELRDENTMLLKTNASLSEEIKSLNKQLIQAHESANEHLMMLMRTFNPSPPPS</sequence>
<dbReference type="EMBL" id="JAWPEI010000004">
    <property type="protein sequence ID" value="KAK4730301.1"/>
    <property type="molecule type" value="Genomic_DNA"/>
</dbReference>
<evidence type="ECO:0000256" key="1">
    <source>
        <dbReference type="SAM" id="Coils"/>
    </source>
</evidence>
<evidence type="ECO:0000313" key="3">
    <source>
        <dbReference type="Proteomes" id="UP001311915"/>
    </source>
</evidence>
<organism evidence="2 3">
    <name type="scientific">Solanum pinnatisectum</name>
    <name type="common">tansyleaf nightshade</name>
    <dbReference type="NCBI Taxonomy" id="50273"/>
    <lineage>
        <taxon>Eukaryota</taxon>
        <taxon>Viridiplantae</taxon>
        <taxon>Streptophyta</taxon>
        <taxon>Embryophyta</taxon>
        <taxon>Tracheophyta</taxon>
        <taxon>Spermatophyta</taxon>
        <taxon>Magnoliopsida</taxon>
        <taxon>eudicotyledons</taxon>
        <taxon>Gunneridae</taxon>
        <taxon>Pentapetalae</taxon>
        <taxon>asterids</taxon>
        <taxon>lamiids</taxon>
        <taxon>Solanales</taxon>
        <taxon>Solanaceae</taxon>
        <taxon>Solanoideae</taxon>
        <taxon>Solaneae</taxon>
        <taxon>Solanum</taxon>
    </lineage>
</organism>
<name>A0AAV9LX25_9SOLN</name>